<dbReference type="InterPro" id="IPR006977">
    <property type="entry name" value="Yip1_dom"/>
</dbReference>
<feature type="transmembrane region" description="Helical" evidence="6">
    <location>
        <begin position="297"/>
        <end position="314"/>
    </location>
</feature>
<dbReference type="Pfam" id="PF04893">
    <property type="entry name" value="Yip1"/>
    <property type="match status" value="1"/>
</dbReference>
<evidence type="ECO:0000313" key="9">
    <source>
        <dbReference type="Proteomes" id="UP000501452"/>
    </source>
</evidence>
<dbReference type="AlphaFoldDB" id="A0A6G8QBF6"/>
<feature type="domain" description="Yip1" evidence="7">
    <location>
        <begin position="222"/>
        <end position="424"/>
    </location>
</feature>
<feature type="transmembrane region" description="Helical" evidence="6">
    <location>
        <begin position="240"/>
        <end position="262"/>
    </location>
</feature>
<evidence type="ECO:0000256" key="5">
    <source>
        <dbReference type="SAM" id="MobiDB-lite"/>
    </source>
</evidence>
<dbReference type="Proteomes" id="UP000501452">
    <property type="component" value="Chromosome"/>
</dbReference>
<evidence type="ECO:0000313" key="8">
    <source>
        <dbReference type="EMBL" id="QIN83816.1"/>
    </source>
</evidence>
<accession>A0A6G8QBF6</accession>
<evidence type="ECO:0000259" key="7">
    <source>
        <dbReference type="Pfam" id="PF04893"/>
    </source>
</evidence>
<feature type="compositionally biased region" description="Basic residues" evidence="5">
    <location>
        <begin position="61"/>
        <end position="71"/>
    </location>
</feature>
<organism evidence="8 9">
    <name type="scientific">Rubrobacter tropicus</name>
    <dbReference type="NCBI Taxonomy" id="2653851"/>
    <lineage>
        <taxon>Bacteria</taxon>
        <taxon>Bacillati</taxon>
        <taxon>Actinomycetota</taxon>
        <taxon>Rubrobacteria</taxon>
        <taxon>Rubrobacterales</taxon>
        <taxon>Rubrobacteraceae</taxon>
        <taxon>Rubrobacter</taxon>
    </lineage>
</organism>
<keyword evidence="2 6" id="KW-0812">Transmembrane</keyword>
<evidence type="ECO:0000256" key="1">
    <source>
        <dbReference type="ARBA" id="ARBA00004141"/>
    </source>
</evidence>
<dbReference type="KEGG" id="rub:GBA63_15100"/>
<name>A0A6G8QBF6_9ACTN</name>
<feature type="transmembrane region" description="Helical" evidence="6">
    <location>
        <begin position="334"/>
        <end position="358"/>
    </location>
</feature>
<gene>
    <name evidence="8" type="ORF">GBA63_15100</name>
</gene>
<comment type="subcellular location">
    <subcellularLocation>
        <location evidence="1">Membrane</location>
        <topology evidence="1">Multi-pass membrane protein</topology>
    </subcellularLocation>
</comment>
<evidence type="ECO:0000256" key="2">
    <source>
        <dbReference type="ARBA" id="ARBA00022692"/>
    </source>
</evidence>
<feature type="transmembrane region" description="Helical" evidence="6">
    <location>
        <begin position="370"/>
        <end position="395"/>
    </location>
</feature>
<proteinExistence type="predicted"/>
<feature type="compositionally biased region" description="Basic and acidic residues" evidence="5">
    <location>
        <begin position="176"/>
        <end position="191"/>
    </location>
</feature>
<feature type="transmembrane region" description="Helical" evidence="6">
    <location>
        <begin position="415"/>
        <end position="440"/>
    </location>
</feature>
<keyword evidence="9" id="KW-1185">Reference proteome</keyword>
<dbReference type="GO" id="GO:0016020">
    <property type="term" value="C:membrane"/>
    <property type="evidence" value="ECO:0007669"/>
    <property type="project" value="UniProtKB-SubCell"/>
</dbReference>
<keyword evidence="3 6" id="KW-1133">Transmembrane helix</keyword>
<evidence type="ECO:0000256" key="3">
    <source>
        <dbReference type="ARBA" id="ARBA00022989"/>
    </source>
</evidence>
<sequence>MEADRPAHAPGPGPAPGQPLQDRGRLLRQRRQPQGLGRQAAGHRDARRRRHRAAQQGSGRFRAHCRRHPAHARAPPPSGAAADRPGVAGDKDPVLRRGGLPQAGKLHRGARVQDLAALAALRHGRGSLARLVRVQLQADHGDDPGGPRPGGLPRPHRARPVPLDSQAPRAPRTGGKGREDLTRGRQGRHPEAGPPPAPSPAPRRPVLSAGGSGGNPLGVVAVIWNPIRALRGVAERRSALPGFVVVAVYAALGLVVSTVFVLSGATRRQLERGFEQPPGQPALPPEVIEPAARAAEIGIPVIALVSPFVGWIFVSSLMQLATRLFGGTGPFSSMLGVVGVAQAPFFVSSISNALLGGLRAWMGVGTPAGVAIGYLVSLIGLACFMWYVVLVVIGASQASGVGYGESAGSCALSCAGLAALIILLVVVVGIGIFAVAGAAAQ</sequence>
<feature type="region of interest" description="Disordered" evidence="5">
    <location>
        <begin position="138"/>
        <end position="210"/>
    </location>
</feature>
<feature type="region of interest" description="Disordered" evidence="5">
    <location>
        <begin position="1"/>
        <end position="106"/>
    </location>
</feature>
<protein>
    <recommendedName>
        <fullName evidence="7">Yip1 domain-containing protein</fullName>
    </recommendedName>
</protein>
<reference evidence="8 9" key="1">
    <citation type="submission" date="2019-10" db="EMBL/GenBank/DDBJ databases">
        <title>Rubrobacter sp nov SCSIO 52090 isolated from a deep-sea sediment in the South China Sea.</title>
        <authorList>
            <person name="Chen R.W."/>
        </authorList>
    </citation>
    <scope>NUCLEOTIDE SEQUENCE [LARGE SCALE GENOMIC DNA]</scope>
    <source>
        <strain evidence="8 9">SCSIO 52909</strain>
    </source>
</reference>
<evidence type="ECO:0000256" key="4">
    <source>
        <dbReference type="ARBA" id="ARBA00023136"/>
    </source>
</evidence>
<keyword evidence="4 6" id="KW-0472">Membrane</keyword>
<feature type="compositionally biased region" description="Pro residues" evidence="5">
    <location>
        <begin position="192"/>
        <end position="203"/>
    </location>
</feature>
<evidence type="ECO:0000256" key="6">
    <source>
        <dbReference type="SAM" id="Phobius"/>
    </source>
</evidence>
<dbReference type="EMBL" id="CP045119">
    <property type="protein sequence ID" value="QIN83816.1"/>
    <property type="molecule type" value="Genomic_DNA"/>
</dbReference>